<proteinExistence type="predicted"/>
<organism evidence="1 2">
    <name type="scientific">Archangium gephyra</name>
    <dbReference type="NCBI Taxonomy" id="48"/>
    <lineage>
        <taxon>Bacteria</taxon>
        <taxon>Pseudomonadati</taxon>
        <taxon>Myxococcota</taxon>
        <taxon>Myxococcia</taxon>
        <taxon>Myxococcales</taxon>
        <taxon>Cystobacterineae</taxon>
        <taxon>Archangiaceae</taxon>
        <taxon>Archangium</taxon>
    </lineage>
</organism>
<protein>
    <submittedName>
        <fullName evidence="1">Uncharacterized protein</fullName>
    </submittedName>
</protein>
<reference evidence="1 2" key="1">
    <citation type="submission" date="2017-08" db="EMBL/GenBank/DDBJ databases">
        <title>Infants hospitalized years apart are colonized by the same room-sourced microbial strains.</title>
        <authorList>
            <person name="Brooks B."/>
            <person name="Olm M.R."/>
            <person name="Firek B.A."/>
            <person name="Baker R."/>
            <person name="Thomas B.C."/>
            <person name="Morowitz M.J."/>
            <person name="Banfield J.F."/>
        </authorList>
    </citation>
    <scope>NUCLEOTIDE SEQUENCE [LARGE SCALE GENOMIC DNA]</scope>
    <source>
        <strain evidence="1">S2_003_000_R2_14</strain>
    </source>
</reference>
<dbReference type="Proteomes" id="UP000249061">
    <property type="component" value="Unassembled WGS sequence"/>
</dbReference>
<comment type="caution">
    <text evidence="1">The sequence shown here is derived from an EMBL/GenBank/DDBJ whole genome shotgun (WGS) entry which is preliminary data.</text>
</comment>
<evidence type="ECO:0000313" key="2">
    <source>
        <dbReference type="Proteomes" id="UP000249061"/>
    </source>
</evidence>
<accession>A0A2W5U179</accession>
<sequence length="863" mass="87779">MVALSALGLMACPPVSMTPDTGTGGGSQEGCIDDSDCGDPTYFFCNTVTAECEASCRTNAHCNQRPAGAELAQCAGALGCQCDDAKCVGSLCSSDSECGNTQVCRSGACVTPPTAAAVSKCQITPDLLVMRTGSTAKFYVSAWDASNNPVVVKDGATWTAVGTAVTGSGTGHSASYTAGTAEVAAATDAVQAAFGTTNCTAKVIVLGTPTVGTELAVSVVDELSGRPVSGAKVVLSDATGAVIAQGGLGQFGTTNANGYALLTGFAAGSSVSVFHDDFSYVTVANYSGTTRFLSFALRRNPLDKHGGFKGTFTNVPASSNVHAAIGGMSLAGSITNLNITQILGPSVETDIVIGSSINQMDVPIPAGVFLGFGAQSIKSKVAGLGLNGVCADETKVLAGTCGTRAAWALAGDVPLSDLPISQVAGGLDKIDIGELLGAVLPIFKKFNSSVQRDVQFSLKPFAAAGDFGDILNDATYTDQNLDFAQVPLAFSFVTKMPALPRYKGAYTDGVAIIGGANVIGRGVVPLGIGVGVNTGTVDDQVDAVDPLAAGQIGVRMAPTHHGLEGSQYGLLAAAISAKALNDASAGIGASALFTRLPDNKLKFDPAGASPIDLSAQAFPAFPEKAKFNFGNAADGALLSRSFAMPTLAGVDVVRVSFSDDLSTRWDVLVAPAAAGQSVRFTLPAAPVGSRDRIFAGANVRAEYVVQAFRMAKDASAATPASVTFNDYVELGEFSSINTTHHLTAFSFLTYAPPEVTFTSPAASGTAAKGSKISLEVSGFSIGTGAENDGVVRLTFGGTPGCDDQTLSTELEMAGSGKLEYTLPMTCSSLLPIPVKAELVKTDGTTFTPLNPAVSRTITLTIAP</sequence>
<dbReference type="AlphaFoldDB" id="A0A2W5U179"/>
<name>A0A2W5U179_9BACT</name>
<dbReference type="EMBL" id="QFQP01000002">
    <property type="protein sequence ID" value="PZR17335.1"/>
    <property type="molecule type" value="Genomic_DNA"/>
</dbReference>
<gene>
    <name evidence="1" type="ORF">DI536_03135</name>
</gene>
<evidence type="ECO:0000313" key="1">
    <source>
        <dbReference type="EMBL" id="PZR17335.1"/>
    </source>
</evidence>